<dbReference type="InterPro" id="IPR037479">
    <property type="entry name" value="Tauto_MSAD"/>
</dbReference>
<organism evidence="1 3">
    <name type="scientific">Ralstonia mannitolilytica</name>
    <dbReference type="NCBI Taxonomy" id="105219"/>
    <lineage>
        <taxon>Bacteria</taxon>
        <taxon>Pseudomonadati</taxon>
        <taxon>Pseudomonadota</taxon>
        <taxon>Betaproteobacteria</taxon>
        <taxon>Burkholderiales</taxon>
        <taxon>Burkholderiaceae</taxon>
        <taxon>Ralstonia</taxon>
    </lineage>
</organism>
<gene>
    <name evidence="2" type="ORF">R77569_04022</name>
    <name evidence="1" type="ORF">R77591_03185</name>
</gene>
<dbReference type="Gene3D" id="3.30.429.10">
    <property type="entry name" value="Macrophage Migration Inhibitory Factor"/>
    <property type="match status" value="1"/>
</dbReference>
<dbReference type="SUPFAM" id="SSF55331">
    <property type="entry name" value="Tautomerase/MIF"/>
    <property type="match status" value="1"/>
</dbReference>
<dbReference type="EMBL" id="CAUDKV010000021">
    <property type="protein sequence ID" value="CAJ0889987.1"/>
    <property type="molecule type" value="Genomic_DNA"/>
</dbReference>
<dbReference type="Proteomes" id="UP001190452">
    <property type="component" value="Unassembled WGS sequence"/>
</dbReference>
<evidence type="ECO:0000313" key="3">
    <source>
        <dbReference type="Proteomes" id="UP001190002"/>
    </source>
</evidence>
<protein>
    <recommendedName>
        <fullName evidence="5">Tautomerase family protein</fullName>
    </recommendedName>
</protein>
<accession>A0AAD2AWU1</accession>
<comment type="caution">
    <text evidence="1">The sequence shown here is derived from an EMBL/GenBank/DDBJ whole genome shotgun (WGS) entry which is preliminary data.</text>
</comment>
<dbReference type="AlphaFoldDB" id="A0AAD2AWU1"/>
<sequence>MNNSEHAVRILTPEPTMPLVQVSLRRGKPAAYHQAIFDGVYRAMRETFNVPEDDRFMTLTEHDASTFSVSPTYFGIARSDDVVIIQITANNTRDLGQKQALYRRIVELLGDKPGIRPEDVFINLVEVLPENWSFGHGLAQYAK</sequence>
<keyword evidence="4" id="KW-1185">Reference proteome</keyword>
<dbReference type="Proteomes" id="UP001190002">
    <property type="component" value="Unassembled WGS sequence"/>
</dbReference>
<evidence type="ECO:0000313" key="4">
    <source>
        <dbReference type="Proteomes" id="UP001190452"/>
    </source>
</evidence>
<evidence type="ECO:0008006" key="5">
    <source>
        <dbReference type="Google" id="ProtNLM"/>
    </source>
</evidence>
<name>A0AAD2AWU1_9RALS</name>
<dbReference type="EMBL" id="CATVXE010000013">
    <property type="protein sequence ID" value="CAJ0688043.1"/>
    <property type="molecule type" value="Genomic_DNA"/>
</dbReference>
<reference evidence="1 4" key="1">
    <citation type="submission" date="2023-07" db="EMBL/GenBank/DDBJ databases">
        <authorList>
            <person name="Peeters C."/>
        </authorList>
    </citation>
    <scope>NUCLEOTIDE SEQUENCE</scope>
    <source>
        <strain evidence="2 4">R-77569</strain>
        <strain evidence="1">R-77591</strain>
    </source>
</reference>
<evidence type="ECO:0000313" key="1">
    <source>
        <dbReference type="EMBL" id="CAJ0688043.1"/>
    </source>
</evidence>
<dbReference type="PANTHER" id="PTHR38460:SF1">
    <property type="entry name" value="TAUTOMERASE YOLI-RELATED"/>
    <property type="match status" value="1"/>
</dbReference>
<proteinExistence type="predicted"/>
<evidence type="ECO:0000313" key="2">
    <source>
        <dbReference type="EMBL" id="CAJ0889987.1"/>
    </source>
</evidence>
<dbReference type="PANTHER" id="PTHR38460">
    <property type="entry name" value="TAUTOMERASE YOLI-RELATED"/>
    <property type="match status" value="1"/>
</dbReference>
<dbReference type="Pfam" id="PF14552">
    <property type="entry name" value="Tautomerase_2"/>
    <property type="match status" value="1"/>
</dbReference>
<dbReference type="InterPro" id="IPR014347">
    <property type="entry name" value="Tautomerase/MIF_sf"/>
</dbReference>